<evidence type="ECO:0000313" key="2">
    <source>
        <dbReference type="Proteomes" id="UP001151760"/>
    </source>
</evidence>
<evidence type="ECO:0000313" key="1">
    <source>
        <dbReference type="EMBL" id="GJT59274.1"/>
    </source>
</evidence>
<sequence>MEVISMTFKEQKCFWEGKLPKLPIILKFSAIGYLMYRKLKCVCHCADPFKDLKWSNVPGVKLSLFSKSDDTFPSLQALSDLHYLFSGFMDYLWSRELDISNFGPTDRKILPVSGDDMPYSCLIEYPRHSALTARI</sequence>
<reference evidence="1" key="1">
    <citation type="journal article" date="2022" name="Int. J. Mol. Sci.">
        <title>Draft Genome of Tanacetum Coccineum: Genomic Comparison of Closely Related Tanacetum-Family Plants.</title>
        <authorList>
            <person name="Yamashiro T."/>
            <person name="Shiraishi A."/>
            <person name="Nakayama K."/>
            <person name="Satake H."/>
        </authorList>
    </citation>
    <scope>NUCLEOTIDE SEQUENCE</scope>
</reference>
<proteinExistence type="predicted"/>
<gene>
    <name evidence="1" type="ORF">Tco_1002807</name>
</gene>
<organism evidence="1 2">
    <name type="scientific">Tanacetum coccineum</name>
    <dbReference type="NCBI Taxonomy" id="301880"/>
    <lineage>
        <taxon>Eukaryota</taxon>
        <taxon>Viridiplantae</taxon>
        <taxon>Streptophyta</taxon>
        <taxon>Embryophyta</taxon>
        <taxon>Tracheophyta</taxon>
        <taxon>Spermatophyta</taxon>
        <taxon>Magnoliopsida</taxon>
        <taxon>eudicotyledons</taxon>
        <taxon>Gunneridae</taxon>
        <taxon>Pentapetalae</taxon>
        <taxon>asterids</taxon>
        <taxon>campanulids</taxon>
        <taxon>Asterales</taxon>
        <taxon>Asteraceae</taxon>
        <taxon>Asteroideae</taxon>
        <taxon>Anthemideae</taxon>
        <taxon>Anthemidinae</taxon>
        <taxon>Tanacetum</taxon>
    </lineage>
</organism>
<protein>
    <submittedName>
        <fullName evidence="1">Uncharacterized protein</fullName>
    </submittedName>
</protein>
<name>A0ABQ5F884_9ASTR</name>
<accession>A0ABQ5F884</accession>
<comment type="caution">
    <text evidence="1">The sequence shown here is derived from an EMBL/GenBank/DDBJ whole genome shotgun (WGS) entry which is preliminary data.</text>
</comment>
<reference evidence="1" key="2">
    <citation type="submission" date="2022-01" db="EMBL/GenBank/DDBJ databases">
        <authorList>
            <person name="Yamashiro T."/>
            <person name="Shiraishi A."/>
            <person name="Satake H."/>
            <person name="Nakayama K."/>
        </authorList>
    </citation>
    <scope>NUCLEOTIDE SEQUENCE</scope>
</reference>
<dbReference type="EMBL" id="BQNB010017095">
    <property type="protein sequence ID" value="GJT59274.1"/>
    <property type="molecule type" value="Genomic_DNA"/>
</dbReference>
<keyword evidence="2" id="KW-1185">Reference proteome</keyword>
<dbReference type="Proteomes" id="UP001151760">
    <property type="component" value="Unassembled WGS sequence"/>
</dbReference>